<evidence type="ECO:0000256" key="1">
    <source>
        <dbReference type="SAM" id="MobiDB-lite"/>
    </source>
</evidence>
<evidence type="ECO:0000313" key="3">
    <source>
        <dbReference type="Proteomes" id="UP001162164"/>
    </source>
</evidence>
<protein>
    <submittedName>
        <fullName evidence="2">Uncharacterized protein</fullName>
    </submittedName>
</protein>
<accession>A0ABQ9JU52</accession>
<reference evidence="2" key="1">
    <citation type="journal article" date="2023" name="Insect Mol. Biol.">
        <title>Genome sequencing provides insights into the evolution of gene families encoding plant cell wall-degrading enzymes in longhorned beetles.</title>
        <authorList>
            <person name="Shin N.R."/>
            <person name="Okamura Y."/>
            <person name="Kirsch R."/>
            <person name="Pauchet Y."/>
        </authorList>
    </citation>
    <scope>NUCLEOTIDE SEQUENCE</scope>
    <source>
        <strain evidence="2">MMC_N1</strain>
    </source>
</reference>
<organism evidence="2 3">
    <name type="scientific">Molorchus minor</name>
    <dbReference type="NCBI Taxonomy" id="1323400"/>
    <lineage>
        <taxon>Eukaryota</taxon>
        <taxon>Metazoa</taxon>
        <taxon>Ecdysozoa</taxon>
        <taxon>Arthropoda</taxon>
        <taxon>Hexapoda</taxon>
        <taxon>Insecta</taxon>
        <taxon>Pterygota</taxon>
        <taxon>Neoptera</taxon>
        <taxon>Endopterygota</taxon>
        <taxon>Coleoptera</taxon>
        <taxon>Polyphaga</taxon>
        <taxon>Cucujiformia</taxon>
        <taxon>Chrysomeloidea</taxon>
        <taxon>Cerambycidae</taxon>
        <taxon>Lamiinae</taxon>
        <taxon>Monochamini</taxon>
        <taxon>Molorchus</taxon>
    </lineage>
</organism>
<name>A0ABQ9JU52_9CUCU</name>
<dbReference type="Proteomes" id="UP001162164">
    <property type="component" value="Unassembled WGS sequence"/>
</dbReference>
<gene>
    <name evidence="2" type="ORF">NQ317_004781</name>
</gene>
<sequence>MSTKSHQDINEAENISACQCSDSDADSDDATRRFIEELVSEICDSAINIVESGNIMTRDRRLSKQELYIRKSNRSTSILDEKLNVSDAVECRNNFLNASVHRRSISECVVDSYVTDENDNQIVDTVNPEYVAKQEVTEKKSKEKDKKKKLSFAFFKKKDKGKTKDHKPDEDSETHDNLPQLPVFKSNTLGKSKKYASALELHQRTPTSLQRKPSFIKKLVHIGEDSSNFLKRSLSFRDVNKKKEKEPPLGKLTAKKRNQEWKQSLQSLVESDTSVSYKDLSFINYDALNNINYKEAHLTPGTAEHRHIGRTQSMIEKVSRMSWQASRFRFFCMVDLILILKFLFHVPTD</sequence>
<feature type="region of interest" description="Disordered" evidence="1">
    <location>
        <begin position="159"/>
        <end position="184"/>
    </location>
</feature>
<keyword evidence="3" id="KW-1185">Reference proteome</keyword>
<dbReference type="EMBL" id="JAPWTJ010000159">
    <property type="protein sequence ID" value="KAJ8981831.1"/>
    <property type="molecule type" value="Genomic_DNA"/>
</dbReference>
<proteinExistence type="predicted"/>
<comment type="caution">
    <text evidence="2">The sequence shown here is derived from an EMBL/GenBank/DDBJ whole genome shotgun (WGS) entry which is preliminary data.</text>
</comment>
<evidence type="ECO:0000313" key="2">
    <source>
        <dbReference type="EMBL" id="KAJ8981831.1"/>
    </source>
</evidence>